<feature type="binding site" evidence="6">
    <location>
        <position position="328"/>
    </location>
    <ligand>
        <name>D-dopa</name>
        <dbReference type="ChEBI" id="CHEBI:149689"/>
    </ligand>
</feature>
<keyword evidence="3" id="KW-0285">Flavoprotein</keyword>
<protein>
    <recommendedName>
        <fullName evidence="7">FAD dependent oxidoreductase domain-containing protein</fullName>
    </recommendedName>
</protein>
<reference evidence="8" key="1">
    <citation type="journal article" date="2021" name="Open Biol.">
        <title>Shared evolutionary footprints suggest mitochondrial oxidative damage underlies multiple complex I losses in fungi.</title>
        <authorList>
            <person name="Schikora-Tamarit M.A."/>
            <person name="Marcet-Houben M."/>
            <person name="Nosek J."/>
            <person name="Gabaldon T."/>
        </authorList>
    </citation>
    <scope>NUCLEOTIDE SEQUENCE</scope>
    <source>
        <strain evidence="8">CBS6341</strain>
    </source>
</reference>
<dbReference type="PROSITE" id="PS00677">
    <property type="entry name" value="DAO"/>
    <property type="match status" value="1"/>
</dbReference>
<feature type="binding site" evidence="6">
    <location>
        <begin position="44"/>
        <end position="45"/>
    </location>
    <ligand>
        <name>FAD</name>
        <dbReference type="ChEBI" id="CHEBI:57692"/>
    </ligand>
</feature>
<comment type="caution">
    <text evidence="8">The sequence shown here is derived from an EMBL/GenBank/DDBJ whole genome shotgun (WGS) entry which is preliminary data.</text>
</comment>
<dbReference type="InterPro" id="IPR006181">
    <property type="entry name" value="D-amino_acid_oxidase_CS"/>
</dbReference>
<dbReference type="Gene3D" id="3.30.9.10">
    <property type="entry name" value="D-Amino Acid Oxidase, subunit A, domain 2"/>
    <property type="match status" value="1"/>
</dbReference>
<gene>
    <name evidence="8" type="ORF">WICMUC_005215</name>
</gene>
<dbReference type="PANTHER" id="PTHR11530:SF16">
    <property type="entry name" value="D-AMINO ACID OXIDASE (AFU_ORTHOLOGUE AFUA_5G11290)"/>
    <property type="match status" value="1"/>
</dbReference>
<evidence type="ECO:0000256" key="5">
    <source>
        <dbReference type="ARBA" id="ARBA00023002"/>
    </source>
</evidence>
<evidence type="ECO:0000256" key="2">
    <source>
        <dbReference type="ARBA" id="ARBA00006730"/>
    </source>
</evidence>
<evidence type="ECO:0000256" key="3">
    <source>
        <dbReference type="ARBA" id="ARBA00022630"/>
    </source>
</evidence>
<dbReference type="Pfam" id="PF01266">
    <property type="entry name" value="DAO"/>
    <property type="match status" value="1"/>
</dbReference>
<evidence type="ECO:0000313" key="8">
    <source>
        <dbReference type="EMBL" id="KAH3667815.1"/>
    </source>
</evidence>
<feature type="domain" description="FAD dependent oxidoreductase" evidence="7">
    <location>
        <begin position="4"/>
        <end position="341"/>
    </location>
</feature>
<evidence type="ECO:0000259" key="7">
    <source>
        <dbReference type="Pfam" id="PF01266"/>
    </source>
</evidence>
<dbReference type="GO" id="GO:0003884">
    <property type="term" value="F:D-amino-acid oxidase activity"/>
    <property type="evidence" value="ECO:0007669"/>
    <property type="project" value="InterPro"/>
</dbReference>
<name>A0A9P8P9R1_9ASCO</name>
<organism evidence="8 9">
    <name type="scientific">Wickerhamomyces mucosus</name>
    <dbReference type="NCBI Taxonomy" id="1378264"/>
    <lineage>
        <taxon>Eukaryota</taxon>
        <taxon>Fungi</taxon>
        <taxon>Dikarya</taxon>
        <taxon>Ascomycota</taxon>
        <taxon>Saccharomycotina</taxon>
        <taxon>Saccharomycetes</taxon>
        <taxon>Phaffomycetales</taxon>
        <taxon>Wickerhamomycetaceae</taxon>
        <taxon>Wickerhamomyces</taxon>
    </lineage>
</organism>
<dbReference type="OrthoDB" id="409956at2759"/>
<evidence type="ECO:0000256" key="4">
    <source>
        <dbReference type="ARBA" id="ARBA00022827"/>
    </source>
</evidence>
<dbReference type="PRINTS" id="PR00411">
    <property type="entry name" value="PNDRDTASEI"/>
</dbReference>
<evidence type="ECO:0000313" key="9">
    <source>
        <dbReference type="Proteomes" id="UP000769528"/>
    </source>
</evidence>
<dbReference type="PANTHER" id="PTHR11530">
    <property type="entry name" value="D-AMINO ACID OXIDASE"/>
    <property type="match status" value="1"/>
</dbReference>
<accession>A0A9P8P9R1</accession>
<dbReference type="SUPFAM" id="SSF51971">
    <property type="entry name" value="Nucleotide-binding domain"/>
    <property type="match status" value="1"/>
</dbReference>
<reference evidence="8" key="2">
    <citation type="submission" date="2021-01" db="EMBL/GenBank/DDBJ databases">
        <authorList>
            <person name="Schikora-Tamarit M.A."/>
        </authorList>
    </citation>
    <scope>NUCLEOTIDE SEQUENCE</scope>
    <source>
        <strain evidence="8">CBS6341</strain>
    </source>
</reference>
<feature type="binding site" evidence="6">
    <location>
        <position position="195"/>
    </location>
    <ligand>
        <name>FAD</name>
        <dbReference type="ChEBI" id="CHEBI:57692"/>
    </ligand>
</feature>
<keyword evidence="5" id="KW-0560">Oxidoreductase</keyword>
<dbReference type="GO" id="GO:0019478">
    <property type="term" value="P:D-amino acid catabolic process"/>
    <property type="evidence" value="ECO:0007669"/>
    <property type="project" value="TreeGrafter"/>
</dbReference>
<dbReference type="EMBL" id="JAEUBF010001377">
    <property type="protein sequence ID" value="KAH3667815.1"/>
    <property type="molecule type" value="Genomic_DNA"/>
</dbReference>
<dbReference type="AlphaFoldDB" id="A0A9P8P9R1"/>
<dbReference type="SUPFAM" id="SSF54373">
    <property type="entry name" value="FAD-linked reductases, C-terminal domain"/>
    <property type="match status" value="1"/>
</dbReference>
<comment type="similarity">
    <text evidence="2">Belongs to the DAMOX/DASOX family.</text>
</comment>
<evidence type="ECO:0000256" key="6">
    <source>
        <dbReference type="PIRSR" id="PIRSR000189-1"/>
    </source>
</evidence>
<dbReference type="Proteomes" id="UP000769528">
    <property type="component" value="Unassembled WGS sequence"/>
</dbReference>
<dbReference type="InterPro" id="IPR023209">
    <property type="entry name" value="DAO"/>
</dbReference>
<keyword evidence="4 6" id="KW-0274">FAD</keyword>
<proteinExistence type="inferred from homology"/>
<dbReference type="Gene3D" id="3.40.50.720">
    <property type="entry name" value="NAD(P)-binding Rossmann-like Domain"/>
    <property type="match status" value="1"/>
</dbReference>
<dbReference type="GO" id="GO:0005737">
    <property type="term" value="C:cytoplasm"/>
    <property type="evidence" value="ECO:0007669"/>
    <property type="project" value="TreeGrafter"/>
</dbReference>
<dbReference type="GO" id="GO:0071949">
    <property type="term" value="F:FAD binding"/>
    <property type="evidence" value="ECO:0007669"/>
    <property type="project" value="InterPro"/>
</dbReference>
<evidence type="ECO:0000256" key="1">
    <source>
        <dbReference type="ARBA" id="ARBA00001974"/>
    </source>
</evidence>
<dbReference type="InterPro" id="IPR006076">
    <property type="entry name" value="FAD-dep_OxRdtase"/>
</dbReference>
<comment type="cofactor">
    <cofactor evidence="1 6">
        <name>FAD</name>
        <dbReference type="ChEBI" id="CHEBI:57692"/>
    </cofactor>
</comment>
<keyword evidence="9" id="KW-1185">Reference proteome</keyword>
<sequence>MARKVVVVGAGVVGLTSAWILLKKGYDVTIVGRNIPGDIDIEYTSPFAGANWGSFALDHEHFLQDLDKPAYKLFIKLARNDPNAGIHIVPHHTYIRKDQLDDKGEFKLPWFIKERFVENVRFLEKDELPTDEYNDIVGGWSFDSVTISTNIYLHYLLQKIFALGGILKRKSIKHIKEAYDLHHTRERADLVVNSTGLLARHLGGVEDENVYPIRGQILWVRNSAKKQISLKIHGFKDESVYVFPRKEGGSIIGGTFIKDNWSSVEDPELSKRMIERAVKYLPELVDPKLGNDPEIDVYRYNVGLRPGRTGGPRIEREGSIIHNYGISGAGYQASIGLAEHVLRFADEFFREAKL</sequence>
<dbReference type="PIRSF" id="PIRSF000189">
    <property type="entry name" value="D-aa_oxidase"/>
    <property type="match status" value="1"/>
</dbReference>